<proteinExistence type="predicted"/>
<comment type="caution">
    <text evidence="1">The sequence shown here is derived from an EMBL/GenBank/DDBJ whole genome shotgun (WGS) entry which is preliminary data.</text>
</comment>
<dbReference type="Pfam" id="PF14454">
    <property type="entry name" value="Prok_Ub"/>
    <property type="match status" value="1"/>
</dbReference>
<dbReference type="Proteomes" id="UP000576225">
    <property type="component" value="Unassembled WGS sequence"/>
</dbReference>
<dbReference type="EMBL" id="JABAEW010000001">
    <property type="protein sequence ID" value="NMD84973.1"/>
    <property type="molecule type" value="Genomic_DNA"/>
</dbReference>
<evidence type="ECO:0000313" key="1">
    <source>
        <dbReference type="EMBL" id="NMD84973.1"/>
    </source>
</evidence>
<dbReference type="InterPro" id="IPR022289">
    <property type="entry name" value="PRTRC_protein-C"/>
</dbReference>
<dbReference type="AlphaFoldDB" id="A0A848ARY7"/>
<accession>A0A848ARY7</accession>
<reference evidence="1 2" key="1">
    <citation type="submission" date="2020-04" db="EMBL/GenBank/DDBJ databases">
        <authorList>
            <person name="Hitch T.C.A."/>
            <person name="Wylensek D."/>
            <person name="Clavel T."/>
        </authorList>
    </citation>
    <scope>NUCLEOTIDE SEQUENCE [LARGE SCALE GENOMIC DNA]</scope>
    <source>
        <strain evidence="1 2">COR2-253-APC-1A</strain>
    </source>
</reference>
<dbReference type="InterPro" id="IPR032866">
    <property type="entry name" value="Prok_Ub"/>
</dbReference>
<name>A0A848ARY7_9BACT</name>
<gene>
    <name evidence="1" type="ORF">HF882_00085</name>
</gene>
<organism evidence="1 2">
    <name type="scientific">Victivallis vadensis</name>
    <dbReference type="NCBI Taxonomy" id="172901"/>
    <lineage>
        <taxon>Bacteria</taxon>
        <taxon>Pseudomonadati</taxon>
        <taxon>Lentisphaerota</taxon>
        <taxon>Lentisphaeria</taxon>
        <taxon>Victivallales</taxon>
        <taxon>Victivallaceae</taxon>
        <taxon>Victivallis</taxon>
    </lineage>
</organism>
<dbReference type="RefSeq" id="WP_168961097.1">
    <property type="nucleotide sequence ID" value="NZ_JABAEW010000001.1"/>
</dbReference>
<evidence type="ECO:0000313" key="2">
    <source>
        <dbReference type="Proteomes" id="UP000576225"/>
    </source>
</evidence>
<protein>
    <submittedName>
        <fullName evidence="1">PRTRC system protein C</fullName>
    </submittedName>
</protein>
<dbReference type="NCBIfam" id="TIGR03738">
    <property type="entry name" value="PRTRC_C"/>
    <property type="match status" value="1"/>
</dbReference>
<sequence>MNNTTATLPVKRTFNYNGMKLDDPDPSMPPEKVLEFHALLHAGLTNAALKGPAIGPDGEQTYKVEVKIGDDN</sequence>